<evidence type="ECO:0000313" key="2">
    <source>
        <dbReference type="EMBL" id="VDN43386.1"/>
    </source>
</evidence>
<dbReference type="WBParaSite" id="GPUH_0002485901-mRNA-1">
    <property type="protein sequence ID" value="GPUH_0002485901-mRNA-1"/>
    <property type="gene ID" value="GPUH_0002485901"/>
</dbReference>
<reference evidence="2 3" key="2">
    <citation type="submission" date="2018-11" db="EMBL/GenBank/DDBJ databases">
        <authorList>
            <consortium name="Pathogen Informatics"/>
        </authorList>
    </citation>
    <scope>NUCLEOTIDE SEQUENCE [LARGE SCALE GENOMIC DNA]</scope>
</reference>
<organism evidence="4">
    <name type="scientific">Gongylonema pulchrum</name>
    <dbReference type="NCBI Taxonomy" id="637853"/>
    <lineage>
        <taxon>Eukaryota</taxon>
        <taxon>Metazoa</taxon>
        <taxon>Ecdysozoa</taxon>
        <taxon>Nematoda</taxon>
        <taxon>Chromadorea</taxon>
        <taxon>Rhabditida</taxon>
        <taxon>Spirurina</taxon>
        <taxon>Spiruromorpha</taxon>
        <taxon>Spiruroidea</taxon>
        <taxon>Gongylonematidae</taxon>
        <taxon>Gongylonema</taxon>
    </lineage>
</organism>
<name>A0A183EV38_9BILA</name>
<evidence type="ECO:0000256" key="1">
    <source>
        <dbReference type="SAM" id="MobiDB-lite"/>
    </source>
</evidence>
<keyword evidence="3" id="KW-1185">Reference proteome</keyword>
<gene>
    <name evidence="2" type="ORF">GPUH_LOCUS24830</name>
</gene>
<dbReference type="AlphaFoldDB" id="A0A183EV38"/>
<evidence type="ECO:0000313" key="3">
    <source>
        <dbReference type="Proteomes" id="UP000271098"/>
    </source>
</evidence>
<feature type="region of interest" description="Disordered" evidence="1">
    <location>
        <begin position="38"/>
        <end position="137"/>
    </location>
</feature>
<reference evidence="4" key="1">
    <citation type="submission" date="2016-06" db="UniProtKB">
        <authorList>
            <consortium name="WormBaseParasite"/>
        </authorList>
    </citation>
    <scope>IDENTIFICATION</scope>
</reference>
<feature type="compositionally biased region" description="Low complexity" evidence="1">
    <location>
        <begin position="57"/>
        <end position="66"/>
    </location>
</feature>
<accession>A0A183EV38</accession>
<proteinExistence type="predicted"/>
<dbReference type="EMBL" id="UYRT01102671">
    <property type="protein sequence ID" value="VDN43386.1"/>
    <property type="molecule type" value="Genomic_DNA"/>
</dbReference>
<protein>
    <submittedName>
        <fullName evidence="4">BAG domain-containing protein</fullName>
    </submittedName>
</protein>
<evidence type="ECO:0000313" key="4">
    <source>
        <dbReference type="WBParaSite" id="GPUH_0002485901-mRNA-1"/>
    </source>
</evidence>
<sequence>MSNEIAVKKLLSTISASVTEEVRFFEDCSSMFVSVRKCERKSEAGKSRGAVTGKIANGNGSEQQQVGSGGETVGAEVAEKSTVENESEQQQVDSGGKAEDPGGETVGAEVAEKSTGEIGSEQQQLVDSGGETSGIEVEQREDVVCAVEQELEKTFVDDELKSLLAQIDRNQRCTGAQKLKAKRTLKCCAEKAKQIGVSLNGYLEKIRPPDL</sequence>
<dbReference type="Proteomes" id="UP000271098">
    <property type="component" value="Unassembled WGS sequence"/>
</dbReference>